<feature type="domain" description="Retrovirus-related Pol polyprotein from transposon TNT 1-94-like beta-barrel" evidence="1">
    <location>
        <begin position="52"/>
        <end position="123"/>
    </location>
</feature>
<sequence length="125" mass="13882">PHLNTNSLAFGVNLAEEFFVEPHSQNLHSNKVKLDPLEFLTLSNSNNQNNNWILDSSTSRHYSGDYPAFSALDHSNSATVTSTRGYSHVIARQGLIDLSLSNGEIKSFKDICCVLGLHRNILLIE</sequence>
<organism evidence="2 3">
    <name type="scientific">Physcomitrium patens</name>
    <name type="common">Spreading-leaved earth moss</name>
    <name type="synonym">Physcomitrella patens</name>
    <dbReference type="NCBI Taxonomy" id="3218"/>
    <lineage>
        <taxon>Eukaryota</taxon>
        <taxon>Viridiplantae</taxon>
        <taxon>Streptophyta</taxon>
        <taxon>Embryophyta</taxon>
        <taxon>Bryophyta</taxon>
        <taxon>Bryophytina</taxon>
        <taxon>Bryopsida</taxon>
        <taxon>Funariidae</taxon>
        <taxon>Funariales</taxon>
        <taxon>Funariaceae</taxon>
        <taxon>Physcomitrium</taxon>
    </lineage>
</organism>
<accession>A0A7I3YZM0</accession>
<dbReference type="EMBL" id="ABEU02000009">
    <property type="status" value="NOT_ANNOTATED_CDS"/>
    <property type="molecule type" value="Genomic_DNA"/>
</dbReference>
<evidence type="ECO:0000313" key="2">
    <source>
        <dbReference type="EnsemblPlants" id="PAC:32911100.CDS.1"/>
    </source>
</evidence>
<dbReference type="Gramene" id="Pp3c9_20700V3.2">
    <property type="protein sequence ID" value="PAC:32911100.CDS.1"/>
    <property type="gene ID" value="Pp3c9_20700"/>
</dbReference>
<protein>
    <recommendedName>
        <fullName evidence="1">Retrovirus-related Pol polyprotein from transposon TNT 1-94-like beta-barrel domain-containing protein</fullName>
    </recommendedName>
</protein>
<dbReference type="AlphaFoldDB" id="A0A7I3YZM0"/>
<reference evidence="2" key="3">
    <citation type="submission" date="2020-12" db="UniProtKB">
        <authorList>
            <consortium name="EnsemblPlants"/>
        </authorList>
    </citation>
    <scope>IDENTIFICATION</scope>
</reference>
<dbReference type="InterPro" id="IPR054722">
    <property type="entry name" value="PolX-like_BBD"/>
</dbReference>
<proteinExistence type="predicted"/>
<dbReference type="InParanoid" id="A0A7I3YZM0"/>
<dbReference type="EnsemblPlants" id="Pp3c9_20700V3.2">
    <property type="protein sequence ID" value="PAC:32911100.CDS.1"/>
    <property type="gene ID" value="Pp3c9_20700"/>
</dbReference>
<keyword evidence="3" id="KW-1185">Reference proteome</keyword>
<dbReference type="Pfam" id="PF22936">
    <property type="entry name" value="Pol_BBD"/>
    <property type="match status" value="1"/>
</dbReference>
<reference evidence="2 3" key="2">
    <citation type="journal article" date="2018" name="Plant J.">
        <title>The Physcomitrella patens chromosome-scale assembly reveals moss genome structure and evolution.</title>
        <authorList>
            <person name="Lang D."/>
            <person name="Ullrich K.K."/>
            <person name="Murat F."/>
            <person name="Fuchs J."/>
            <person name="Jenkins J."/>
            <person name="Haas F.B."/>
            <person name="Piednoel M."/>
            <person name="Gundlach H."/>
            <person name="Van Bel M."/>
            <person name="Meyberg R."/>
            <person name="Vives C."/>
            <person name="Morata J."/>
            <person name="Symeonidi A."/>
            <person name="Hiss M."/>
            <person name="Muchero W."/>
            <person name="Kamisugi Y."/>
            <person name="Saleh O."/>
            <person name="Blanc G."/>
            <person name="Decker E.L."/>
            <person name="van Gessel N."/>
            <person name="Grimwood J."/>
            <person name="Hayes R.D."/>
            <person name="Graham S.W."/>
            <person name="Gunter L.E."/>
            <person name="McDaniel S.F."/>
            <person name="Hoernstein S.N.W."/>
            <person name="Larsson A."/>
            <person name="Li F.W."/>
            <person name="Perroud P.F."/>
            <person name="Phillips J."/>
            <person name="Ranjan P."/>
            <person name="Rokshar D.S."/>
            <person name="Rothfels C.J."/>
            <person name="Schneider L."/>
            <person name="Shu S."/>
            <person name="Stevenson D.W."/>
            <person name="Thummler F."/>
            <person name="Tillich M."/>
            <person name="Villarreal Aguilar J.C."/>
            <person name="Widiez T."/>
            <person name="Wong G.K."/>
            <person name="Wymore A."/>
            <person name="Zhang Y."/>
            <person name="Zimmer A.D."/>
            <person name="Quatrano R.S."/>
            <person name="Mayer K.F.X."/>
            <person name="Goodstein D."/>
            <person name="Casacuberta J.M."/>
            <person name="Vandepoele K."/>
            <person name="Reski R."/>
            <person name="Cuming A.C."/>
            <person name="Tuskan G.A."/>
            <person name="Maumus F."/>
            <person name="Salse J."/>
            <person name="Schmutz J."/>
            <person name="Rensing S.A."/>
        </authorList>
    </citation>
    <scope>NUCLEOTIDE SEQUENCE [LARGE SCALE GENOMIC DNA]</scope>
    <source>
        <strain evidence="2 3">cv. Gransden 2004</strain>
    </source>
</reference>
<name>A0A7I3YZM0_PHYPA</name>
<evidence type="ECO:0000259" key="1">
    <source>
        <dbReference type="Pfam" id="PF22936"/>
    </source>
</evidence>
<reference evidence="2 3" key="1">
    <citation type="journal article" date="2008" name="Science">
        <title>The Physcomitrella genome reveals evolutionary insights into the conquest of land by plants.</title>
        <authorList>
            <person name="Rensing S."/>
            <person name="Lang D."/>
            <person name="Zimmer A."/>
            <person name="Terry A."/>
            <person name="Salamov A."/>
            <person name="Shapiro H."/>
            <person name="Nishiyama T."/>
            <person name="Perroud P.-F."/>
            <person name="Lindquist E."/>
            <person name="Kamisugi Y."/>
            <person name="Tanahashi T."/>
            <person name="Sakakibara K."/>
            <person name="Fujita T."/>
            <person name="Oishi K."/>
            <person name="Shin-I T."/>
            <person name="Kuroki Y."/>
            <person name="Toyoda A."/>
            <person name="Suzuki Y."/>
            <person name="Hashimoto A."/>
            <person name="Yamaguchi K."/>
            <person name="Sugano A."/>
            <person name="Kohara Y."/>
            <person name="Fujiyama A."/>
            <person name="Anterola A."/>
            <person name="Aoki S."/>
            <person name="Ashton N."/>
            <person name="Barbazuk W.B."/>
            <person name="Barker E."/>
            <person name="Bennetzen J."/>
            <person name="Bezanilla M."/>
            <person name="Blankenship R."/>
            <person name="Cho S.H."/>
            <person name="Dutcher S."/>
            <person name="Estelle M."/>
            <person name="Fawcett J.A."/>
            <person name="Gundlach H."/>
            <person name="Hanada K."/>
            <person name="Heyl A."/>
            <person name="Hicks K.A."/>
            <person name="Hugh J."/>
            <person name="Lohr M."/>
            <person name="Mayer K."/>
            <person name="Melkozernov A."/>
            <person name="Murata T."/>
            <person name="Nelson D."/>
            <person name="Pils B."/>
            <person name="Prigge M."/>
            <person name="Reiss B."/>
            <person name="Renner T."/>
            <person name="Rombauts S."/>
            <person name="Rushton P."/>
            <person name="Sanderfoot A."/>
            <person name="Schween G."/>
            <person name="Shiu S.-H."/>
            <person name="Stueber K."/>
            <person name="Theodoulou F.L."/>
            <person name="Tu H."/>
            <person name="Van de Peer Y."/>
            <person name="Verrier P.J."/>
            <person name="Waters E."/>
            <person name="Wood A."/>
            <person name="Yang L."/>
            <person name="Cove D."/>
            <person name="Cuming A."/>
            <person name="Hasebe M."/>
            <person name="Lucas S."/>
            <person name="Mishler D.B."/>
            <person name="Reski R."/>
            <person name="Grigoriev I."/>
            <person name="Quatrano R.S."/>
            <person name="Boore J.L."/>
        </authorList>
    </citation>
    <scope>NUCLEOTIDE SEQUENCE [LARGE SCALE GENOMIC DNA]</scope>
    <source>
        <strain evidence="2 3">cv. Gransden 2004</strain>
    </source>
</reference>
<dbReference type="Proteomes" id="UP000006727">
    <property type="component" value="Chromosome 9"/>
</dbReference>
<evidence type="ECO:0000313" key="3">
    <source>
        <dbReference type="Proteomes" id="UP000006727"/>
    </source>
</evidence>